<dbReference type="OrthoDB" id="9797363at2"/>
<protein>
    <submittedName>
        <fullName evidence="9">Eight transmembrane protein EpsH, putative exosortase</fullName>
    </submittedName>
</protein>
<keyword evidence="4 8" id="KW-0812">Transmembrane</keyword>
<keyword evidence="3" id="KW-0645">Protease</keyword>
<sequence>MRPEHFNTRVLFSGLLAFVFFVAAYFPVFQILVGKWANSEEYSHAFLTLPILLYMVWGKRATLLEDKPHYSMLGLFLVILSTIGYLFALLTQVPTFISLSFYFTIIGVLIYLLGIQSIKTLFMPLVLLLVLIPVPDQLYIKLTFPLQLKVSQLSEILVELFGVPILREGNVMNAPGKSFEVVEACSGMRSIITLLTLSLIMGYFMLKKNVSKVVLLLTSIPIAIIVNVIRVSSMILLYYFFQLDLSEGFLHTLTGLLVFAIALIMLLFIHKVLELWEKK</sequence>
<feature type="transmembrane region" description="Helical" evidence="8">
    <location>
        <begin position="70"/>
        <end position="90"/>
    </location>
</feature>
<evidence type="ECO:0000256" key="6">
    <source>
        <dbReference type="ARBA" id="ARBA00022989"/>
    </source>
</evidence>
<name>M1PK43_DESSD</name>
<feature type="transmembrane region" description="Helical" evidence="8">
    <location>
        <begin position="213"/>
        <end position="241"/>
    </location>
</feature>
<dbReference type="KEGG" id="dsf:UWK_03393"/>
<dbReference type="STRING" id="1167006.UWK_03393"/>
<dbReference type="InterPro" id="IPR019127">
    <property type="entry name" value="Exosortase"/>
</dbReference>
<evidence type="ECO:0000256" key="8">
    <source>
        <dbReference type="SAM" id="Phobius"/>
    </source>
</evidence>
<feature type="transmembrane region" description="Helical" evidence="8">
    <location>
        <begin position="253"/>
        <end position="273"/>
    </location>
</feature>
<reference evidence="10" key="1">
    <citation type="journal article" date="2013" name="Stand. Genomic Sci.">
        <title>Complete genome sequence of Desulfocapsa sulfexigens, a marine deltaproteobacterium specialized in disproportionating inorganic sulfur compounds.</title>
        <authorList>
            <person name="Finster K.W."/>
            <person name="Kjeldsen K.U."/>
            <person name="Kube M."/>
            <person name="Reinhardt R."/>
            <person name="Mussmann M."/>
            <person name="Amann R."/>
            <person name="Schreiber L."/>
        </authorList>
    </citation>
    <scope>NUCLEOTIDE SEQUENCE [LARGE SCALE GENOMIC DNA]</scope>
    <source>
        <strain evidence="10">DSM 10523 / SB164P1</strain>
    </source>
</reference>
<keyword evidence="6 8" id="KW-1133">Transmembrane helix</keyword>
<dbReference type="NCBIfam" id="TIGR02602">
    <property type="entry name" value="8TM_EpsH"/>
    <property type="match status" value="1"/>
</dbReference>
<dbReference type="EMBL" id="CP003985">
    <property type="protein sequence ID" value="AGF79910.1"/>
    <property type="molecule type" value="Genomic_DNA"/>
</dbReference>
<evidence type="ECO:0000256" key="5">
    <source>
        <dbReference type="ARBA" id="ARBA00022801"/>
    </source>
</evidence>
<evidence type="ECO:0000313" key="9">
    <source>
        <dbReference type="EMBL" id="AGF79910.1"/>
    </source>
</evidence>
<keyword evidence="2" id="KW-1003">Cell membrane</keyword>
<organism evidence="9 10">
    <name type="scientific">Desulfocapsa sulfexigens (strain DSM 10523 / SB164P1)</name>
    <dbReference type="NCBI Taxonomy" id="1167006"/>
    <lineage>
        <taxon>Bacteria</taxon>
        <taxon>Pseudomonadati</taxon>
        <taxon>Thermodesulfobacteriota</taxon>
        <taxon>Desulfobulbia</taxon>
        <taxon>Desulfobulbales</taxon>
        <taxon>Desulfocapsaceae</taxon>
        <taxon>Desulfocapsa</taxon>
    </lineage>
</organism>
<dbReference type="InterPro" id="IPR026392">
    <property type="entry name" value="Exo/Archaeosortase_dom"/>
</dbReference>
<feature type="transmembrane region" description="Helical" evidence="8">
    <location>
        <begin position="96"/>
        <end position="114"/>
    </location>
</feature>
<dbReference type="NCBIfam" id="TIGR04178">
    <property type="entry name" value="exo_archaeo"/>
    <property type="match status" value="1"/>
</dbReference>
<evidence type="ECO:0000256" key="3">
    <source>
        <dbReference type="ARBA" id="ARBA00022670"/>
    </source>
</evidence>
<evidence type="ECO:0000256" key="2">
    <source>
        <dbReference type="ARBA" id="ARBA00022475"/>
    </source>
</evidence>
<dbReference type="Proteomes" id="UP000011721">
    <property type="component" value="Chromosome"/>
</dbReference>
<feature type="transmembrane region" description="Helical" evidence="8">
    <location>
        <begin position="187"/>
        <end position="206"/>
    </location>
</feature>
<feature type="transmembrane region" description="Helical" evidence="8">
    <location>
        <begin position="121"/>
        <end position="140"/>
    </location>
</feature>
<dbReference type="GO" id="GO:0005886">
    <property type="term" value="C:plasma membrane"/>
    <property type="evidence" value="ECO:0007669"/>
    <property type="project" value="UniProtKB-SubCell"/>
</dbReference>
<dbReference type="RefSeq" id="WP_015405592.1">
    <property type="nucleotide sequence ID" value="NC_020304.1"/>
</dbReference>
<evidence type="ECO:0000256" key="1">
    <source>
        <dbReference type="ARBA" id="ARBA00004651"/>
    </source>
</evidence>
<dbReference type="GO" id="GO:0008233">
    <property type="term" value="F:peptidase activity"/>
    <property type="evidence" value="ECO:0007669"/>
    <property type="project" value="UniProtKB-KW"/>
</dbReference>
<feature type="transmembrane region" description="Helical" evidence="8">
    <location>
        <begin position="12"/>
        <end position="36"/>
    </location>
</feature>
<dbReference type="Pfam" id="PF09721">
    <property type="entry name" value="Exosortase_EpsH"/>
    <property type="match status" value="1"/>
</dbReference>
<proteinExistence type="predicted"/>
<gene>
    <name evidence="9" type="ordered locus">UWK_03393</name>
</gene>
<dbReference type="AlphaFoldDB" id="M1PK43"/>
<keyword evidence="5" id="KW-0378">Hydrolase</keyword>
<dbReference type="HOGENOM" id="CLU_065975_0_0_7"/>
<evidence type="ECO:0000256" key="4">
    <source>
        <dbReference type="ARBA" id="ARBA00022692"/>
    </source>
</evidence>
<keyword evidence="7 8" id="KW-0472">Membrane</keyword>
<keyword evidence="10" id="KW-1185">Reference proteome</keyword>
<evidence type="ECO:0000313" key="10">
    <source>
        <dbReference type="Proteomes" id="UP000011721"/>
    </source>
</evidence>
<dbReference type="GO" id="GO:0006508">
    <property type="term" value="P:proteolysis"/>
    <property type="evidence" value="ECO:0007669"/>
    <property type="project" value="UniProtKB-KW"/>
</dbReference>
<evidence type="ECO:0000256" key="7">
    <source>
        <dbReference type="ARBA" id="ARBA00023136"/>
    </source>
</evidence>
<comment type="subcellular location">
    <subcellularLocation>
        <location evidence="1">Cell membrane</location>
        <topology evidence="1">Multi-pass membrane protein</topology>
    </subcellularLocation>
</comment>
<accession>M1PK43</accession>
<dbReference type="eggNOG" id="COG1269">
    <property type="taxonomic scope" value="Bacteria"/>
</dbReference>
<dbReference type="InterPro" id="IPR013426">
    <property type="entry name" value="EpsH-like"/>
</dbReference>
<feature type="transmembrane region" description="Helical" evidence="8">
    <location>
        <begin position="42"/>
        <end position="58"/>
    </location>
</feature>